<evidence type="ECO:0000313" key="10">
    <source>
        <dbReference type="EMBL" id="SPC34942.1"/>
    </source>
</evidence>
<dbReference type="AlphaFoldDB" id="A0A2K5ATG7"/>
<dbReference type="GO" id="GO:0043571">
    <property type="term" value="P:maintenance of CRISPR repeat elements"/>
    <property type="evidence" value="ECO:0007669"/>
    <property type="project" value="UniProtKB-UniRule"/>
</dbReference>
<comment type="subunit">
    <text evidence="9">Homodimer, forms a heterotetramer with a Cas2 homodimer.</text>
</comment>
<dbReference type="NCBIfam" id="TIGR00287">
    <property type="entry name" value="cas1"/>
    <property type="match status" value="1"/>
</dbReference>
<dbReference type="KEGG" id="ncv:NCAV_1779"/>
<keyword evidence="2 9" id="KW-0479">Metal-binding</keyword>
<gene>
    <name evidence="9 10" type="primary">cas1</name>
    <name evidence="10" type="ORF">NCAV_1779</name>
</gene>
<evidence type="ECO:0000256" key="8">
    <source>
        <dbReference type="ARBA" id="ARBA00023211"/>
    </source>
</evidence>
<keyword evidence="5 9" id="KW-0460">Magnesium</keyword>
<feature type="binding site" evidence="9">
    <location>
        <position position="166"/>
    </location>
    <ligand>
        <name>Mn(2+)</name>
        <dbReference type="ChEBI" id="CHEBI:29035"/>
    </ligand>
</feature>
<keyword evidence="8 9" id="KW-0464">Manganese</keyword>
<keyword evidence="4 9" id="KW-0378">Hydrolase</keyword>
<dbReference type="GO" id="GO:0046872">
    <property type="term" value="F:metal ion binding"/>
    <property type="evidence" value="ECO:0007669"/>
    <property type="project" value="UniProtKB-UniRule"/>
</dbReference>
<keyword evidence="11" id="KW-1185">Reference proteome</keyword>
<dbReference type="PANTHER" id="PTHR43219:SF1">
    <property type="entry name" value="CRISPR-ASSOCIATED ENDONUCLEASE CAS1"/>
    <property type="match status" value="1"/>
</dbReference>
<dbReference type="Gene3D" id="3.100.10.20">
    <property type="entry name" value="CRISPR-associated endonuclease Cas1, N-terminal domain"/>
    <property type="match status" value="1"/>
</dbReference>
<keyword evidence="6 9" id="KW-0051">Antiviral defense</keyword>
<dbReference type="GO" id="GO:0051607">
    <property type="term" value="P:defense response to virus"/>
    <property type="evidence" value="ECO:0007669"/>
    <property type="project" value="UniProtKB-UniRule"/>
</dbReference>
<dbReference type="EMBL" id="LT981265">
    <property type="protein sequence ID" value="SPC34942.1"/>
    <property type="molecule type" value="Genomic_DNA"/>
</dbReference>
<evidence type="ECO:0000256" key="3">
    <source>
        <dbReference type="ARBA" id="ARBA00022759"/>
    </source>
</evidence>
<proteinExistence type="inferred from homology"/>
<feature type="binding site" evidence="9">
    <location>
        <position position="231"/>
    </location>
    <ligand>
        <name>Mn(2+)</name>
        <dbReference type="ChEBI" id="CHEBI:29035"/>
    </ligand>
</feature>
<comment type="similarity">
    <text evidence="9">Belongs to the CRISPR-associated endonuclease Cas1 family.</text>
</comment>
<dbReference type="GO" id="GO:0003677">
    <property type="term" value="F:DNA binding"/>
    <property type="evidence" value="ECO:0007669"/>
    <property type="project" value="UniProtKB-KW"/>
</dbReference>
<keyword evidence="1 9" id="KW-0540">Nuclease</keyword>
<dbReference type="Gene3D" id="1.20.120.920">
    <property type="entry name" value="CRISPR-associated endonuclease Cas1, C-terminal domain"/>
    <property type="match status" value="1"/>
</dbReference>
<dbReference type="Pfam" id="PF01867">
    <property type="entry name" value="Cas_Cas1"/>
    <property type="match status" value="1"/>
</dbReference>
<dbReference type="InterPro" id="IPR019858">
    <property type="entry name" value="CRISPR-assoc_Cas1_HMARI/TNEAP"/>
</dbReference>
<dbReference type="Proteomes" id="UP000236248">
    <property type="component" value="Chromosome NCAV"/>
</dbReference>
<comment type="function">
    <text evidence="9">CRISPR (clustered regularly interspaced short palindromic repeat), is an adaptive immune system that provides protection against mobile genetic elements (viruses, transposable elements and conjugative plasmids). CRISPR clusters contain spacers, sequences complementary to antecedent mobile elements, and target invading nucleic acids. CRISPR clusters are transcribed and processed into CRISPR RNA (crRNA). Acts as a dsDNA endonuclease. Involved in the integration of spacer DNA into the CRISPR cassette.</text>
</comment>
<dbReference type="PANTHER" id="PTHR43219">
    <property type="entry name" value="CRISPR-ASSOCIATED ENDONUCLEASE CAS1"/>
    <property type="match status" value="1"/>
</dbReference>
<dbReference type="GO" id="GO:0004520">
    <property type="term" value="F:DNA endonuclease activity"/>
    <property type="evidence" value="ECO:0007669"/>
    <property type="project" value="InterPro"/>
</dbReference>
<protein>
    <recommendedName>
        <fullName evidence="9">CRISPR-associated endonuclease Cas1</fullName>
        <ecNumber evidence="9">3.1.-.-</ecNumber>
    </recommendedName>
</protein>
<accession>A0A2K5ATG7</accession>
<feature type="binding site" evidence="9">
    <location>
        <position position="246"/>
    </location>
    <ligand>
        <name>Mn(2+)</name>
        <dbReference type="ChEBI" id="CHEBI:29035"/>
    </ligand>
</feature>
<dbReference type="EC" id="3.1.-.-" evidence="9"/>
<dbReference type="CDD" id="cd09722">
    <property type="entry name" value="Cas1_I-B"/>
    <property type="match status" value="1"/>
</dbReference>
<evidence type="ECO:0000256" key="2">
    <source>
        <dbReference type="ARBA" id="ARBA00022723"/>
    </source>
</evidence>
<evidence type="ECO:0000256" key="9">
    <source>
        <dbReference type="HAMAP-Rule" id="MF_01470"/>
    </source>
</evidence>
<name>A0A2K5ATG7_9ARCH</name>
<dbReference type="InterPro" id="IPR042211">
    <property type="entry name" value="CRISPR-assoc_Cas1_N"/>
</dbReference>
<evidence type="ECO:0000256" key="6">
    <source>
        <dbReference type="ARBA" id="ARBA00023118"/>
    </source>
</evidence>
<evidence type="ECO:0000256" key="1">
    <source>
        <dbReference type="ARBA" id="ARBA00022722"/>
    </source>
</evidence>
<evidence type="ECO:0000256" key="5">
    <source>
        <dbReference type="ARBA" id="ARBA00022842"/>
    </source>
</evidence>
<evidence type="ECO:0000313" key="11">
    <source>
        <dbReference type="Proteomes" id="UP000236248"/>
    </source>
</evidence>
<dbReference type="NCBIfam" id="TIGR03641">
    <property type="entry name" value="cas1_HMARI"/>
    <property type="match status" value="1"/>
</dbReference>
<evidence type="ECO:0000256" key="7">
    <source>
        <dbReference type="ARBA" id="ARBA00023125"/>
    </source>
</evidence>
<dbReference type="InterPro" id="IPR002729">
    <property type="entry name" value="CRISPR-assoc_Cas1"/>
</dbReference>
<reference evidence="11" key="1">
    <citation type="submission" date="2018-01" db="EMBL/GenBank/DDBJ databases">
        <authorList>
            <person name="Kerou L M."/>
        </authorList>
    </citation>
    <scope>NUCLEOTIDE SEQUENCE [LARGE SCALE GENOMIC DNA]</scope>
    <source>
        <strain evidence="11">SCU2</strain>
    </source>
</reference>
<comment type="cofactor">
    <cofactor evidence="9">
        <name>Mg(2+)</name>
        <dbReference type="ChEBI" id="CHEBI:18420"/>
    </cofactor>
    <cofactor evidence="9">
        <name>Mn(2+)</name>
        <dbReference type="ChEBI" id="CHEBI:29035"/>
    </cofactor>
</comment>
<dbReference type="HAMAP" id="MF_01470">
    <property type="entry name" value="Cas1"/>
    <property type="match status" value="1"/>
</dbReference>
<keyword evidence="3 9" id="KW-0255">Endonuclease</keyword>
<sequence>MLIENYAGANYMRDYYIFKSGRLRRHENTIELEFNDGKKAIPVNDIHALHLFGEVNLNTKLITFLNQHGIPIHFYNYYGYYSGSFYPREKLVSGLLIVKQVEHYLDREKRIKIARELVNSAIHNILSNLNHYKKNNKGVDHFITAIEEERKYLTNCNDIASIMGIEGRCRDHYYSSFDTILREEFRFEKRSRMPPTNMLNAMISFGNSLLYATVLTEIYHTQLSPAISYLHEPGERRYSLALDISEIFKPIIVDRVIFNLVNNRIIKEEHFLEELNGCYLNDNGKRIFVAEYQKKLDTTLKHVRLKRHISYQRLIRLECFKLIKHLLGEREYIGFKSSW</sequence>
<dbReference type="InterPro" id="IPR042206">
    <property type="entry name" value="CRISPR-assoc_Cas1_C"/>
</dbReference>
<evidence type="ECO:0000256" key="4">
    <source>
        <dbReference type="ARBA" id="ARBA00022801"/>
    </source>
</evidence>
<dbReference type="GO" id="GO:0016787">
    <property type="term" value="F:hydrolase activity"/>
    <property type="evidence" value="ECO:0007669"/>
    <property type="project" value="UniProtKB-KW"/>
</dbReference>
<organism evidence="10 11">
    <name type="scientific">Candidatus Nitrosocaldus cavascurensis</name>
    <dbReference type="NCBI Taxonomy" id="2058097"/>
    <lineage>
        <taxon>Archaea</taxon>
        <taxon>Nitrososphaerota</taxon>
        <taxon>Nitrososphaeria</taxon>
        <taxon>Candidatus Nitrosocaldales</taxon>
        <taxon>Candidatus Nitrosocaldaceae</taxon>
        <taxon>Candidatus Nitrosocaldus</taxon>
    </lineage>
</organism>
<keyword evidence="7 9" id="KW-0238">DNA-binding</keyword>